<comment type="caution">
    <text evidence="1">The sequence shown here is derived from an EMBL/GenBank/DDBJ whole genome shotgun (WGS) entry which is preliminary data.</text>
</comment>
<protein>
    <submittedName>
        <fullName evidence="1">Uncharacterized protein</fullName>
    </submittedName>
</protein>
<reference evidence="1" key="1">
    <citation type="submission" date="2022-08" db="EMBL/GenBank/DDBJ databases">
        <title>The genomic sequence of strain Paenibacillus sp. SCIV0701.</title>
        <authorList>
            <person name="Zhao H."/>
        </authorList>
    </citation>
    <scope>NUCLEOTIDE SEQUENCE</scope>
    <source>
        <strain evidence="1">SCIV0701</strain>
    </source>
</reference>
<organism evidence="1 2">
    <name type="scientific">Paenibacillus soyae</name>
    <dbReference type="NCBI Taxonomy" id="2969249"/>
    <lineage>
        <taxon>Bacteria</taxon>
        <taxon>Bacillati</taxon>
        <taxon>Bacillota</taxon>
        <taxon>Bacilli</taxon>
        <taxon>Bacillales</taxon>
        <taxon>Paenibacillaceae</taxon>
        <taxon>Paenibacillus</taxon>
    </lineage>
</organism>
<keyword evidence="2" id="KW-1185">Reference proteome</keyword>
<dbReference type="EMBL" id="JANIPJ010000031">
    <property type="protein sequence ID" value="MCR2807684.1"/>
    <property type="molecule type" value="Genomic_DNA"/>
</dbReference>
<dbReference type="RefSeq" id="WP_257452376.1">
    <property type="nucleotide sequence ID" value="NZ_JANIPJ010000031.1"/>
</dbReference>
<proteinExistence type="predicted"/>
<dbReference type="AlphaFoldDB" id="A0A9X2MVH3"/>
<evidence type="ECO:0000313" key="2">
    <source>
        <dbReference type="Proteomes" id="UP001141950"/>
    </source>
</evidence>
<gene>
    <name evidence="1" type="ORF">NQZ67_27715</name>
</gene>
<sequence length="234" mass="27320">MDMKLAASYAPRLYFDRNEPFYPVRVGVSLLRRGERSPSFRRFVEWEEASIAYAIEFAIYWDYDIQHLYELEHVWVYVDKAGQVADAEASFHGRYLKALLPDRSNLSGRTVSLYSQPGKHAFSPVPVLFELLPDARTATDRDAGRDGLTLPDWYEARELYDEETNRLVRAYQQANHRFAPSFEYDAWELANRGELFVPWDALYKEIPERIEAELRDIRRSVAGRKGQGKDDRDV</sequence>
<dbReference type="Proteomes" id="UP001141950">
    <property type="component" value="Unassembled WGS sequence"/>
</dbReference>
<evidence type="ECO:0000313" key="1">
    <source>
        <dbReference type="EMBL" id="MCR2807684.1"/>
    </source>
</evidence>
<accession>A0A9X2MVH3</accession>
<name>A0A9X2MVH3_9BACL</name>